<sequence>MEKRNNRWSQATSKTDNGSSRGKENNRSWAAAEDSDDDEFLNQLLQDRPPPNAMNDNRPSTSAGPVNSTQNQGTAHTAQVNAVVISDPVQNSVSVSTVPEMQTQLQPPPVQRLYPDVPVLETTMNLMVPPDQAYTRSMLVQMEPTPLLLPQLQQQMVPNYTSVTGPQSVTAPVMNQTMGANAPQGL</sequence>
<feature type="region of interest" description="Disordered" evidence="1">
    <location>
        <begin position="1"/>
        <end position="77"/>
    </location>
</feature>
<reference evidence="2" key="1">
    <citation type="journal article" date="2022" name="bioRxiv">
        <title>Sequencing and chromosome-scale assembly of the giantPleurodeles waltlgenome.</title>
        <authorList>
            <person name="Brown T."/>
            <person name="Elewa A."/>
            <person name="Iarovenko S."/>
            <person name="Subramanian E."/>
            <person name="Araus A.J."/>
            <person name="Petzold A."/>
            <person name="Susuki M."/>
            <person name="Suzuki K.-i.T."/>
            <person name="Hayashi T."/>
            <person name="Toyoda A."/>
            <person name="Oliveira C."/>
            <person name="Osipova E."/>
            <person name="Leigh N.D."/>
            <person name="Simon A."/>
            <person name="Yun M.H."/>
        </authorList>
    </citation>
    <scope>NUCLEOTIDE SEQUENCE</scope>
    <source>
        <strain evidence="2">20211129_DDA</strain>
        <tissue evidence="2">Liver</tissue>
    </source>
</reference>
<evidence type="ECO:0000256" key="1">
    <source>
        <dbReference type="SAM" id="MobiDB-lite"/>
    </source>
</evidence>
<dbReference type="AlphaFoldDB" id="A0AAV7QS51"/>
<feature type="compositionally biased region" description="Polar residues" evidence="1">
    <location>
        <begin position="7"/>
        <end position="20"/>
    </location>
</feature>
<dbReference type="EMBL" id="JANPWB010000010">
    <property type="protein sequence ID" value="KAJ1141258.1"/>
    <property type="molecule type" value="Genomic_DNA"/>
</dbReference>
<evidence type="ECO:0000313" key="2">
    <source>
        <dbReference type="EMBL" id="KAJ1141258.1"/>
    </source>
</evidence>
<accession>A0AAV7QS51</accession>
<keyword evidence="3" id="KW-1185">Reference proteome</keyword>
<dbReference type="Proteomes" id="UP001066276">
    <property type="component" value="Chromosome 6"/>
</dbReference>
<name>A0AAV7QS51_PLEWA</name>
<gene>
    <name evidence="2" type="ORF">NDU88_007592</name>
</gene>
<organism evidence="2 3">
    <name type="scientific">Pleurodeles waltl</name>
    <name type="common">Iberian ribbed newt</name>
    <dbReference type="NCBI Taxonomy" id="8319"/>
    <lineage>
        <taxon>Eukaryota</taxon>
        <taxon>Metazoa</taxon>
        <taxon>Chordata</taxon>
        <taxon>Craniata</taxon>
        <taxon>Vertebrata</taxon>
        <taxon>Euteleostomi</taxon>
        <taxon>Amphibia</taxon>
        <taxon>Batrachia</taxon>
        <taxon>Caudata</taxon>
        <taxon>Salamandroidea</taxon>
        <taxon>Salamandridae</taxon>
        <taxon>Pleurodelinae</taxon>
        <taxon>Pleurodeles</taxon>
    </lineage>
</organism>
<comment type="caution">
    <text evidence="2">The sequence shown here is derived from an EMBL/GenBank/DDBJ whole genome shotgun (WGS) entry which is preliminary data.</text>
</comment>
<protein>
    <submittedName>
        <fullName evidence="2">Uncharacterized protein</fullName>
    </submittedName>
</protein>
<evidence type="ECO:0000313" key="3">
    <source>
        <dbReference type="Proteomes" id="UP001066276"/>
    </source>
</evidence>
<feature type="compositionally biased region" description="Polar residues" evidence="1">
    <location>
        <begin position="54"/>
        <end position="77"/>
    </location>
</feature>
<proteinExistence type="predicted"/>